<dbReference type="AlphaFoldDB" id="A0AB73UZH6"/>
<sequence length="78" mass="8203">MSNIDKRATELLIENGVLVADTLKQTVSGYKSCLRTGHERILDLGGDCDSPEVMIAGNTDIQQAEKLLAAAAGKGEAS</sequence>
<dbReference type="Proteomes" id="UP000509796">
    <property type="component" value="Chromosome"/>
</dbReference>
<gene>
    <name evidence="1" type="ORF">HX136_06360</name>
</gene>
<protein>
    <submittedName>
        <fullName evidence="1">Uncharacterized protein</fullName>
    </submittedName>
</protein>
<organism evidence="1 2">
    <name type="scientific">Escherichia coli</name>
    <dbReference type="NCBI Taxonomy" id="562"/>
    <lineage>
        <taxon>Bacteria</taxon>
        <taxon>Pseudomonadati</taxon>
        <taxon>Pseudomonadota</taxon>
        <taxon>Gammaproteobacteria</taxon>
        <taxon>Enterobacterales</taxon>
        <taxon>Enterobacteriaceae</taxon>
        <taxon>Escherichia</taxon>
    </lineage>
</organism>
<evidence type="ECO:0000313" key="1">
    <source>
        <dbReference type="EMBL" id="QLG56530.1"/>
    </source>
</evidence>
<proteinExistence type="predicted"/>
<accession>A0AB73UZH6</accession>
<name>A0AB73UZH6_ECOLX</name>
<reference evidence="2" key="1">
    <citation type="submission" date="2020-06" db="EMBL/GenBank/DDBJ databases">
        <title>Identification and Characterisation of Fosfomycin Resistance in Escherichia coli Urinary Tract Infection Isolates from Australia.</title>
        <authorList>
            <person name="Mowlaboccus S."/>
            <person name="Daley D."/>
            <person name="Pang S."/>
            <person name="Gottlieb T."/>
            <person name="Nimmo G.R."/>
            <person name="George N."/>
            <person name="Korman T.M."/>
            <person name="Strietberg R."/>
            <person name="Robson J."/>
            <person name="Peachey G."/>
            <person name="Collignon P."/>
            <person name="Bradbury S."/>
            <person name="Colombi E."/>
            <person name="Ramsay J.P."/>
            <person name="Rogers B.A."/>
            <person name="Coombs G.W."/>
        </authorList>
    </citation>
    <scope>NUCLEOTIDE SEQUENCE [LARGE SCALE GENOMIC DNA]</scope>
    <source>
        <strain evidence="2">EC2</strain>
    </source>
</reference>
<dbReference type="RefSeq" id="WP_158165983.1">
    <property type="nucleotide sequence ID" value="NZ_CP058571.1"/>
</dbReference>
<evidence type="ECO:0000313" key="2">
    <source>
        <dbReference type="Proteomes" id="UP000509796"/>
    </source>
</evidence>
<dbReference type="EMBL" id="CP058571">
    <property type="protein sequence ID" value="QLG56530.1"/>
    <property type="molecule type" value="Genomic_DNA"/>
</dbReference>